<dbReference type="SUPFAM" id="SSF53850">
    <property type="entry name" value="Periplasmic binding protein-like II"/>
    <property type="match status" value="1"/>
</dbReference>
<organism evidence="1 2">
    <name type="scientific">Halorarum salinum</name>
    <dbReference type="NCBI Taxonomy" id="2743089"/>
    <lineage>
        <taxon>Archaea</taxon>
        <taxon>Methanobacteriati</taxon>
        <taxon>Methanobacteriota</taxon>
        <taxon>Stenosarchaea group</taxon>
        <taxon>Halobacteria</taxon>
        <taxon>Halobacteriales</taxon>
        <taxon>Haloferacaceae</taxon>
        <taxon>Halorarum</taxon>
    </lineage>
</organism>
<dbReference type="InterPro" id="IPR005064">
    <property type="entry name" value="BUG"/>
</dbReference>
<dbReference type="RefSeq" id="WP_179267624.1">
    <property type="nucleotide sequence ID" value="NZ_CP058579.1"/>
</dbReference>
<dbReference type="Proteomes" id="UP000509626">
    <property type="component" value="Chromosome"/>
</dbReference>
<dbReference type="Gene3D" id="3.40.190.150">
    <property type="entry name" value="Bordetella uptake gene, domain 1"/>
    <property type="match status" value="1"/>
</dbReference>
<dbReference type="InterPro" id="IPR042100">
    <property type="entry name" value="Bug_dom1"/>
</dbReference>
<accession>A0A7D5QAJ7</accession>
<gene>
    <name evidence="1" type="ORF">HUG12_04520</name>
</gene>
<dbReference type="PANTHER" id="PTHR42928">
    <property type="entry name" value="TRICARBOXYLATE-BINDING PROTEIN"/>
    <property type="match status" value="1"/>
</dbReference>
<evidence type="ECO:0000313" key="1">
    <source>
        <dbReference type="EMBL" id="QLG61040.1"/>
    </source>
</evidence>
<sequence>MTGDDEYPSEDIEVIVAFPAGGGTDRVGRQIVDVADEELDASMYVTNVTGGGGVTGFTEWKNSEPDGYTIGIATIGLSIFKPLGIADITPDDFKPVMQFNSDPAGIAVHEDAPYGTLEEFVEYAANNPGEIQVSTDGEGGIWHLAGVGFELEADIELDYVGYDGGGPATTAVVNGEMDATTSSVPEVAPQVEDGPLELLAVMESERHDNFPDVPTLQEEGYDFTLGAWRGIAVPAETPDDRIEFLHDVFYEAFQTDQFQSFMSEQGFGTIYRDTEEFGEFWEQDYQRFQDLTDELGM</sequence>
<dbReference type="PANTHER" id="PTHR42928:SF5">
    <property type="entry name" value="BLR1237 PROTEIN"/>
    <property type="match status" value="1"/>
</dbReference>
<protein>
    <submittedName>
        <fullName evidence="1">Tripartite tricarboxylate transporter substrate binding protein</fullName>
    </submittedName>
</protein>
<dbReference type="Gene3D" id="3.40.190.10">
    <property type="entry name" value="Periplasmic binding protein-like II"/>
    <property type="match status" value="1"/>
</dbReference>
<evidence type="ECO:0000313" key="2">
    <source>
        <dbReference type="Proteomes" id="UP000509626"/>
    </source>
</evidence>
<dbReference type="EMBL" id="CP058579">
    <property type="protein sequence ID" value="QLG61040.1"/>
    <property type="molecule type" value="Genomic_DNA"/>
</dbReference>
<dbReference type="GeneID" id="56036697"/>
<proteinExistence type="predicted"/>
<dbReference type="AlphaFoldDB" id="A0A7D5QAJ7"/>
<dbReference type="Pfam" id="PF03401">
    <property type="entry name" value="TctC"/>
    <property type="match status" value="1"/>
</dbReference>
<dbReference type="PIRSF" id="PIRSF017082">
    <property type="entry name" value="YflP"/>
    <property type="match status" value="1"/>
</dbReference>
<dbReference type="KEGG" id="halu:HUG12_04520"/>
<dbReference type="OrthoDB" id="340746at2157"/>
<keyword evidence="2" id="KW-1185">Reference proteome</keyword>
<name>A0A7D5QAJ7_9EURY</name>
<reference evidence="1 2" key="1">
    <citation type="submission" date="2020-06" db="EMBL/GenBank/DDBJ databases">
        <title>NJ-3-1, isolated from saline soil.</title>
        <authorList>
            <person name="Cui H.L."/>
            <person name="Shi X."/>
        </authorList>
    </citation>
    <scope>NUCLEOTIDE SEQUENCE [LARGE SCALE GENOMIC DNA]</scope>
    <source>
        <strain evidence="1 2">NJ-3-1</strain>
    </source>
</reference>
<dbReference type="CDD" id="cd07012">
    <property type="entry name" value="PBP2_Bug_TTT"/>
    <property type="match status" value="1"/>
</dbReference>